<dbReference type="RefSeq" id="WP_311383698.1">
    <property type="nucleotide sequence ID" value="NZ_JAVRHU010000001.1"/>
</dbReference>
<evidence type="ECO:0000313" key="3">
    <source>
        <dbReference type="Proteomes" id="UP001250662"/>
    </source>
</evidence>
<accession>A0ABU3BC43</accession>
<dbReference type="SUPFAM" id="SSF56935">
    <property type="entry name" value="Porins"/>
    <property type="match status" value="1"/>
</dbReference>
<evidence type="ECO:0000313" key="2">
    <source>
        <dbReference type="EMBL" id="MDT0620037.1"/>
    </source>
</evidence>
<sequence>MVKNFLIGCICLLSFGSYAQNGTISPYSIFGVGDFRSNGTVENQMMGGLQMYADSIHVNLKNPSAYSQLKLTTYTAGISHSEYRLKDAIEEQNASVTNLDYLAIGLPITKNAGIGFGIMPFSSVGYSLNQQTTNAVQDTVTNIFSGEGGLNRAYLSFGYQPKKNLSIGATANFNFGSLTYQRIQSVQNVQLGTLDTRVSRINGFDFNYALNYTPTIKEKYTLYTHIGVNTQVNLVSKNSARIGSFSLEGGEIEVFDIDLEAQGLKNTELKIPTVTTVGLGFGQNKKWFIGGEYSFQQLSSFSNEFLGQENVAYEDASVMAFGTYFIPDYRSLSGYLNRITYRAGLRYEQTGLIVNDKEINNFGITFGFGLPMNGVTGGPTSFSNLNIGFELGRRGTTDAGLIEESYFQVNVGLSLNDRWFQKRKIN</sequence>
<protein>
    <recommendedName>
        <fullName evidence="4">Aromatic hydrocarbon degradation protein</fullName>
    </recommendedName>
</protein>
<proteinExistence type="predicted"/>
<name>A0ABU3BC43_9FLAO</name>
<keyword evidence="1" id="KW-0732">Signal</keyword>
<feature type="signal peptide" evidence="1">
    <location>
        <begin position="1"/>
        <end position="19"/>
    </location>
</feature>
<evidence type="ECO:0008006" key="4">
    <source>
        <dbReference type="Google" id="ProtNLM"/>
    </source>
</evidence>
<gene>
    <name evidence="2" type="ORF">RM520_00285</name>
</gene>
<keyword evidence="3" id="KW-1185">Reference proteome</keyword>
<dbReference type="EMBL" id="JAVRHU010000001">
    <property type="protein sequence ID" value="MDT0620037.1"/>
    <property type="molecule type" value="Genomic_DNA"/>
</dbReference>
<evidence type="ECO:0000256" key="1">
    <source>
        <dbReference type="SAM" id="SignalP"/>
    </source>
</evidence>
<comment type="caution">
    <text evidence="2">The sequence shown here is derived from an EMBL/GenBank/DDBJ whole genome shotgun (WGS) entry which is preliminary data.</text>
</comment>
<dbReference type="Proteomes" id="UP001250662">
    <property type="component" value="Unassembled WGS sequence"/>
</dbReference>
<reference evidence="2 3" key="1">
    <citation type="submission" date="2023-09" db="EMBL/GenBank/DDBJ databases">
        <authorList>
            <person name="Rey-Velasco X."/>
        </authorList>
    </citation>
    <scope>NUCLEOTIDE SEQUENCE [LARGE SCALE GENOMIC DNA]</scope>
    <source>
        <strain evidence="2 3">P007</strain>
    </source>
</reference>
<feature type="chain" id="PRO_5045607422" description="Aromatic hydrocarbon degradation protein" evidence="1">
    <location>
        <begin position="20"/>
        <end position="426"/>
    </location>
</feature>
<dbReference type="Gene3D" id="2.40.160.60">
    <property type="entry name" value="Outer membrane protein transport protein (OMPP1/FadL/TodX)"/>
    <property type="match status" value="1"/>
</dbReference>
<organism evidence="2 3">
    <name type="scientific">Croceitalea vernalis</name>
    <dbReference type="NCBI Taxonomy" id="3075599"/>
    <lineage>
        <taxon>Bacteria</taxon>
        <taxon>Pseudomonadati</taxon>
        <taxon>Bacteroidota</taxon>
        <taxon>Flavobacteriia</taxon>
        <taxon>Flavobacteriales</taxon>
        <taxon>Flavobacteriaceae</taxon>
        <taxon>Croceitalea</taxon>
    </lineage>
</organism>